<dbReference type="CDD" id="cd00090">
    <property type="entry name" value="HTH_ARSR"/>
    <property type="match status" value="1"/>
</dbReference>
<evidence type="ECO:0000256" key="2">
    <source>
        <dbReference type="ARBA" id="ARBA00023125"/>
    </source>
</evidence>
<reference evidence="6" key="1">
    <citation type="journal article" date="2023" name="Int. J. Syst. Evol. Microbiol.">
        <title>Mesoterricola silvestris gen. nov., sp. nov., Mesoterricola sediminis sp. nov., Geothrix oryzae sp. nov., Geothrix edaphica sp. nov., Geothrix rubra sp. nov., and Geothrix limicola sp. nov., six novel members of Acidobacteriota isolated from soils.</title>
        <authorList>
            <person name="Itoh H."/>
            <person name="Sugisawa Y."/>
            <person name="Mise K."/>
            <person name="Xu Z."/>
            <person name="Kuniyasu M."/>
            <person name="Ushijima N."/>
            <person name="Kawano K."/>
            <person name="Kobayashi E."/>
            <person name="Shiratori Y."/>
            <person name="Masuda Y."/>
            <person name="Senoo K."/>
        </authorList>
    </citation>
    <scope>NUCLEOTIDE SEQUENCE [LARGE SCALE GENOMIC DNA]</scope>
    <source>
        <strain evidence="6">W79</strain>
    </source>
</reference>
<dbReference type="RefSeq" id="WP_316412141.1">
    <property type="nucleotide sequence ID" value="NZ_AP027080.1"/>
</dbReference>
<dbReference type="GO" id="GO:0003677">
    <property type="term" value="F:DNA binding"/>
    <property type="evidence" value="ECO:0007669"/>
    <property type="project" value="UniProtKB-KW"/>
</dbReference>
<dbReference type="InterPro" id="IPR001845">
    <property type="entry name" value="HTH_ArsR_DNA-bd_dom"/>
</dbReference>
<keyword evidence="1" id="KW-0805">Transcription regulation</keyword>
<dbReference type="InterPro" id="IPR036390">
    <property type="entry name" value="WH_DNA-bd_sf"/>
</dbReference>
<dbReference type="PRINTS" id="PR00778">
    <property type="entry name" value="HTHARSR"/>
</dbReference>
<dbReference type="SUPFAM" id="SSF46785">
    <property type="entry name" value="Winged helix' DNA-binding domain"/>
    <property type="match status" value="1"/>
</dbReference>
<evidence type="ECO:0000256" key="3">
    <source>
        <dbReference type="ARBA" id="ARBA00023163"/>
    </source>
</evidence>
<sequence>MNKLTLTQPMISDVSRLFAALGDESRLRILKVLLEAGRPLSQGAVAEAAELSQANASKHLIHLTRVGLVHREPSGNLVLFTPVSPLVPDVCDLMCAHVAARVKAAYSSIS</sequence>
<dbReference type="Pfam" id="PF12840">
    <property type="entry name" value="HTH_20"/>
    <property type="match status" value="1"/>
</dbReference>
<dbReference type="PANTHER" id="PTHR43132:SF9">
    <property type="entry name" value="ARSR FAMILY TRANSCRIPTIONAL REGULATORY PROTEIN"/>
    <property type="match status" value="1"/>
</dbReference>
<evidence type="ECO:0000256" key="1">
    <source>
        <dbReference type="ARBA" id="ARBA00023015"/>
    </source>
</evidence>
<dbReference type="AlphaFoldDB" id="A0AA48GSI6"/>
<dbReference type="PANTHER" id="PTHR43132">
    <property type="entry name" value="ARSENICAL RESISTANCE OPERON REPRESSOR ARSR-RELATED"/>
    <property type="match status" value="1"/>
</dbReference>
<name>A0AA48GSI6_9BACT</name>
<feature type="domain" description="HTH arsR-type" evidence="4">
    <location>
        <begin position="6"/>
        <end position="102"/>
    </location>
</feature>
<dbReference type="NCBIfam" id="NF033788">
    <property type="entry name" value="HTH_metalloreg"/>
    <property type="match status" value="1"/>
</dbReference>
<dbReference type="SMART" id="SM00418">
    <property type="entry name" value="HTH_ARSR"/>
    <property type="match status" value="1"/>
</dbReference>
<gene>
    <name evidence="5" type="ORF">METEAL_26440</name>
</gene>
<dbReference type="PROSITE" id="PS50987">
    <property type="entry name" value="HTH_ARSR_2"/>
    <property type="match status" value="1"/>
</dbReference>
<keyword evidence="3" id="KW-0804">Transcription</keyword>
<dbReference type="InterPro" id="IPR051011">
    <property type="entry name" value="Metal_resp_trans_reg"/>
</dbReference>
<dbReference type="KEGG" id="msil:METEAL_26440"/>
<dbReference type="Gene3D" id="1.10.10.10">
    <property type="entry name" value="Winged helix-like DNA-binding domain superfamily/Winged helix DNA-binding domain"/>
    <property type="match status" value="1"/>
</dbReference>
<organism evidence="5 6">
    <name type="scientific">Mesoterricola silvestris</name>
    <dbReference type="NCBI Taxonomy" id="2927979"/>
    <lineage>
        <taxon>Bacteria</taxon>
        <taxon>Pseudomonadati</taxon>
        <taxon>Acidobacteriota</taxon>
        <taxon>Holophagae</taxon>
        <taxon>Holophagales</taxon>
        <taxon>Holophagaceae</taxon>
        <taxon>Mesoterricola</taxon>
    </lineage>
</organism>
<dbReference type="InterPro" id="IPR036388">
    <property type="entry name" value="WH-like_DNA-bd_sf"/>
</dbReference>
<evidence type="ECO:0000313" key="6">
    <source>
        <dbReference type="Proteomes" id="UP001238179"/>
    </source>
</evidence>
<proteinExistence type="predicted"/>
<evidence type="ECO:0000313" key="5">
    <source>
        <dbReference type="EMBL" id="BDU73470.1"/>
    </source>
</evidence>
<dbReference type="GO" id="GO:0003700">
    <property type="term" value="F:DNA-binding transcription factor activity"/>
    <property type="evidence" value="ECO:0007669"/>
    <property type="project" value="InterPro"/>
</dbReference>
<protein>
    <submittedName>
        <fullName evidence="5">Transcriptional regulator</fullName>
    </submittedName>
</protein>
<dbReference type="InterPro" id="IPR011991">
    <property type="entry name" value="ArsR-like_HTH"/>
</dbReference>
<evidence type="ECO:0000259" key="4">
    <source>
        <dbReference type="PROSITE" id="PS50987"/>
    </source>
</evidence>
<dbReference type="Proteomes" id="UP001238179">
    <property type="component" value="Chromosome"/>
</dbReference>
<keyword evidence="2" id="KW-0238">DNA-binding</keyword>
<accession>A0AA48GSI6</accession>
<dbReference type="EMBL" id="AP027080">
    <property type="protein sequence ID" value="BDU73470.1"/>
    <property type="molecule type" value="Genomic_DNA"/>
</dbReference>
<keyword evidence="6" id="KW-1185">Reference proteome</keyword>